<dbReference type="SUPFAM" id="SSF54534">
    <property type="entry name" value="FKBP-like"/>
    <property type="match status" value="1"/>
</dbReference>
<evidence type="ECO:0000313" key="9">
    <source>
        <dbReference type="Proteomes" id="UP000006757"/>
    </source>
</evidence>
<dbReference type="AlphaFoldDB" id="K1V3G4"/>
<name>K1V3G4_TRIAC</name>
<evidence type="ECO:0000256" key="5">
    <source>
        <dbReference type="PROSITE-ProRule" id="PRU00277"/>
    </source>
</evidence>
<keyword evidence="4 5" id="KW-0413">Isomerase</keyword>
<evidence type="ECO:0000256" key="6">
    <source>
        <dbReference type="SAM" id="SignalP"/>
    </source>
</evidence>
<dbReference type="Proteomes" id="UP000006757">
    <property type="component" value="Unassembled WGS sequence"/>
</dbReference>
<evidence type="ECO:0000256" key="1">
    <source>
        <dbReference type="ARBA" id="ARBA00000971"/>
    </source>
</evidence>
<evidence type="ECO:0000256" key="3">
    <source>
        <dbReference type="ARBA" id="ARBA00023110"/>
    </source>
</evidence>
<dbReference type="InterPro" id="IPR046357">
    <property type="entry name" value="PPIase_dom_sf"/>
</dbReference>
<comment type="caution">
    <text evidence="8">The sequence shown here is derived from an EMBL/GenBank/DDBJ whole genome shotgun (WGS) entry which is preliminary data.</text>
</comment>
<keyword evidence="9" id="KW-1185">Reference proteome</keyword>
<keyword evidence="3 5" id="KW-0697">Rotamase</keyword>
<evidence type="ECO:0000256" key="2">
    <source>
        <dbReference type="ARBA" id="ARBA00013194"/>
    </source>
</evidence>
<dbReference type="InParanoid" id="K1V3G4"/>
<dbReference type="Gene3D" id="3.10.50.40">
    <property type="match status" value="1"/>
</dbReference>
<evidence type="ECO:0000313" key="8">
    <source>
        <dbReference type="EMBL" id="EKC98489.1"/>
    </source>
</evidence>
<sequence length="153" mass="17342">MLRTLVTVLALASAVMGAQKPKTKEPRVKITVDHKPEDCPVRSRQNDMLAMHYVGKFKDGSVFDNSYDRNMPLEFTLGTGMVIKGWDEGLKDMCVGEKRTLFIPYQMAYGEGGFAGRIPPKADLTFEVELVDVIGRRDPKQYEYKDDPKHDEL</sequence>
<gene>
    <name evidence="8" type="ORF">A1Q2_07226</name>
</gene>
<dbReference type="OMA" id="KPASCEI"/>
<feature type="domain" description="PPIase FKBP-type" evidence="7">
    <location>
        <begin position="46"/>
        <end position="134"/>
    </location>
</feature>
<dbReference type="STRING" id="1220162.K1V3G4"/>
<proteinExistence type="predicted"/>
<dbReference type="InterPro" id="IPR001179">
    <property type="entry name" value="PPIase_FKBP_dom"/>
</dbReference>
<dbReference type="OrthoDB" id="1902587at2759"/>
<dbReference type="GO" id="GO:0003755">
    <property type="term" value="F:peptidyl-prolyl cis-trans isomerase activity"/>
    <property type="evidence" value="ECO:0007669"/>
    <property type="project" value="UniProtKB-KW"/>
</dbReference>
<dbReference type="Pfam" id="PF00254">
    <property type="entry name" value="FKBP_C"/>
    <property type="match status" value="1"/>
</dbReference>
<dbReference type="EC" id="5.2.1.8" evidence="2 5"/>
<comment type="catalytic activity">
    <reaction evidence="1 5">
        <text>[protein]-peptidylproline (omega=180) = [protein]-peptidylproline (omega=0)</text>
        <dbReference type="Rhea" id="RHEA:16237"/>
        <dbReference type="Rhea" id="RHEA-COMP:10747"/>
        <dbReference type="Rhea" id="RHEA-COMP:10748"/>
        <dbReference type="ChEBI" id="CHEBI:83833"/>
        <dbReference type="ChEBI" id="CHEBI:83834"/>
        <dbReference type="EC" id="5.2.1.8"/>
    </reaction>
</comment>
<dbReference type="PROSITE" id="PS50059">
    <property type="entry name" value="FKBP_PPIASE"/>
    <property type="match status" value="1"/>
</dbReference>
<dbReference type="EMBL" id="AMBO01000389">
    <property type="protein sequence ID" value="EKC98489.1"/>
    <property type="molecule type" value="Genomic_DNA"/>
</dbReference>
<feature type="signal peptide" evidence="6">
    <location>
        <begin position="1"/>
        <end position="17"/>
    </location>
</feature>
<accession>K1V3G4</accession>
<feature type="chain" id="PRO_5003851832" description="peptidylprolyl isomerase" evidence="6">
    <location>
        <begin position="18"/>
        <end position="153"/>
    </location>
</feature>
<dbReference type="InterPro" id="IPR044609">
    <property type="entry name" value="FKBP2/11"/>
</dbReference>
<keyword evidence="6" id="KW-0732">Signal</keyword>
<organism evidence="8 9">
    <name type="scientific">Trichosporon asahii var. asahii (strain CBS 8904)</name>
    <name type="common">Yeast</name>
    <dbReference type="NCBI Taxonomy" id="1220162"/>
    <lineage>
        <taxon>Eukaryota</taxon>
        <taxon>Fungi</taxon>
        <taxon>Dikarya</taxon>
        <taxon>Basidiomycota</taxon>
        <taxon>Agaricomycotina</taxon>
        <taxon>Tremellomycetes</taxon>
        <taxon>Trichosporonales</taxon>
        <taxon>Trichosporonaceae</taxon>
        <taxon>Trichosporon</taxon>
    </lineage>
</organism>
<dbReference type="PANTHER" id="PTHR45779">
    <property type="entry name" value="PEPTIDYLPROLYL ISOMERASE"/>
    <property type="match status" value="1"/>
</dbReference>
<evidence type="ECO:0000256" key="4">
    <source>
        <dbReference type="ARBA" id="ARBA00023235"/>
    </source>
</evidence>
<dbReference type="FunFam" id="3.10.50.40:FF:000006">
    <property type="entry name" value="Peptidyl-prolyl cis-trans isomerase"/>
    <property type="match status" value="1"/>
</dbReference>
<dbReference type="GO" id="GO:0005783">
    <property type="term" value="C:endoplasmic reticulum"/>
    <property type="evidence" value="ECO:0007669"/>
    <property type="project" value="TreeGrafter"/>
</dbReference>
<dbReference type="PANTHER" id="PTHR45779:SF7">
    <property type="entry name" value="PEPTIDYLPROLYL ISOMERASE"/>
    <property type="match status" value="1"/>
</dbReference>
<reference evidence="8 9" key="1">
    <citation type="journal article" date="2012" name="Eukaryot. Cell">
        <title>Genome sequence of the Trichosporon asahii environmental strain CBS 8904.</title>
        <authorList>
            <person name="Yang R.Y."/>
            <person name="Li H.T."/>
            <person name="Zhu H."/>
            <person name="Zhou G.P."/>
            <person name="Wang M."/>
            <person name="Wang L."/>
        </authorList>
    </citation>
    <scope>NUCLEOTIDE SEQUENCE [LARGE SCALE GENOMIC DNA]</scope>
    <source>
        <strain evidence="8 9">CBS 8904</strain>
    </source>
</reference>
<dbReference type="eggNOG" id="KOG0549">
    <property type="taxonomic scope" value="Eukaryota"/>
</dbReference>
<protein>
    <recommendedName>
        <fullName evidence="2 5">peptidylprolyl isomerase</fullName>
        <ecNumber evidence="2 5">5.2.1.8</ecNumber>
    </recommendedName>
</protein>
<evidence type="ECO:0000259" key="7">
    <source>
        <dbReference type="PROSITE" id="PS50059"/>
    </source>
</evidence>
<dbReference type="HOGENOM" id="CLU_013615_8_2_1"/>